<dbReference type="SMART" id="SM00487">
    <property type="entry name" value="DEXDc"/>
    <property type="match status" value="1"/>
</dbReference>
<feature type="domain" description="Helicase ATP-binding" evidence="3">
    <location>
        <begin position="553"/>
        <end position="709"/>
    </location>
</feature>
<dbReference type="GO" id="GO:0004386">
    <property type="term" value="F:helicase activity"/>
    <property type="evidence" value="ECO:0007669"/>
    <property type="project" value="UniProtKB-KW"/>
</dbReference>
<dbReference type="CDD" id="cd18012">
    <property type="entry name" value="DEXQc_arch_SWI2_SNF2"/>
    <property type="match status" value="1"/>
</dbReference>
<dbReference type="Gene3D" id="3.40.50.300">
    <property type="entry name" value="P-loop containing nucleotide triphosphate hydrolases"/>
    <property type="match status" value="1"/>
</dbReference>
<evidence type="ECO:0000256" key="2">
    <source>
        <dbReference type="SAM" id="MobiDB-lite"/>
    </source>
</evidence>
<name>A0A5N5WDI7_STRMB</name>
<feature type="region of interest" description="Disordered" evidence="2">
    <location>
        <begin position="73"/>
        <end position="92"/>
    </location>
</feature>
<dbReference type="PANTHER" id="PTHR10799">
    <property type="entry name" value="SNF2/RAD54 HELICASE FAMILY"/>
    <property type="match status" value="1"/>
</dbReference>
<dbReference type="AlphaFoldDB" id="A0A5N5WDI7"/>
<dbReference type="Pfam" id="PF12419">
    <property type="entry name" value="DUF3670"/>
    <property type="match status" value="1"/>
</dbReference>
<dbReference type="CDD" id="cd18793">
    <property type="entry name" value="SF2_C_SNF"/>
    <property type="match status" value="1"/>
</dbReference>
<feature type="region of interest" description="Disordered" evidence="2">
    <location>
        <begin position="171"/>
        <end position="193"/>
    </location>
</feature>
<dbReference type="InterPro" id="IPR014001">
    <property type="entry name" value="Helicase_ATP-bd"/>
</dbReference>
<feature type="region of interest" description="Disordered" evidence="2">
    <location>
        <begin position="379"/>
        <end position="427"/>
    </location>
</feature>
<dbReference type="EMBL" id="VOKX01000009">
    <property type="protein sequence ID" value="KAB7850333.1"/>
    <property type="molecule type" value="Genomic_DNA"/>
</dbReference>
<keyword evidence="1" id="KW-0378">Hydrolase</keyword>
<keyword evidence="5" id="KW-0067">ATP-binding</keyword>
<keyword evidence="5" id="KW-0547">Nucleotide-binding</keyword>
<feature type="compositionally biased region" description="Basic residues" evidence="2">
    <location>
        <begin position="409"/>
        <end position="419"/>
    </location>
</feature>
<keyword evidence="5" id="KW-0347">Helicase</keyword>
<dbReference type="InterPro" id="IPR038718">
    <property type="entry name" value="SNF2-like_sf"/>
</dbReference>
<dbReference type="Pfam" id="PF00176">
    <property type="entry name" value="SNF2-rel_dom"/>
    <property type="match status" value="1"/>
</dbReference>
<organism evidence="5 6">
    <name type="scientific">Streptomyces mobaraensis</name>
    <name type="common">Streptoverticillium mobaraense</name>
    <dbReference type="NCBI Taxonomy" id="35621"/>
    <lineage>
        <taxon>Bacteria</taxon>
        <taxon>Bacillati</taxon>
        <taxon>Actinomycetota</taxon>
        <taxon>Actinomycetes</taxon>
        <taxon>Kitasatosporales</taxon>
        <taxon>Streptomycetaceae</taxon>
        <taxon>Streptomyces</taxon>
    </lineage>
</organism>
<dbReference type="SUPFAM" id="SSF52540">
    <property type="entry name" value="P-loop containing nucleoside triphosphate hydrolases"/>
    <property type="match status" value="2"/>
</dbReference>
<dbReference type="InterPro" id="IPR001650">
    <property type="entry name" value="Helicase_C-like"/>
</dbReference>
<feature type="compositionally biased region" description="Basic and acidic residues" evidence="2">
    <location>
        <begin position="389"/>
        <end position="399"/>
    </location>
</feature>
<evidence type="ECO:0000256" key="1">
    <source>
        <dbReference type="ARBA" id="ARBA00022801"/>
    </source>
</evidence>
<evidence type="ECO:0000313" key="5">
    <source>
        <dbReference type="EMBL" id="KAB7850333.1"/>
    </source>
</evidence>
<feature type="compositionally biased region" description="Low complexity" evidence="2">
    <location>
        <begin position="73"/>
        <end position="82"/>
    </location>
</feature>
<dbReference type="GO" id="GO:0005524">
    <property type="term" value="F:ATP binding"/>
    <property type="evidence" value="ECO:0007669"/>
    <property type="project" value="InterPro"/>
</dbReference>
<dbReference type="OrthoDB" id="9760715at2"/>
<dbReference type="InterPro" id="IPR027417">
    <property type="entry name" value="P-loop_NTPase"/>
</dbReference>
<proteinExistence type="predicted"/>
<accession>A0A5N5WDI7</accession>
<evidence type="ECO:0000313" key="6">
    <source>
        <dbReference type="Proteomes" id="UP000327000"/>
    </source>
</evidence>
<dbReference type="SMART" id="SM00490">
    <property type="entry name" value="HELICc"/>
    <property type="match status" value="1"/>
</dbReference>
<dbReference type="InterPro" id="IPR000330">
    <property type="entry name" value="SNF2_N"/>
</dbReference>
<dbReference type="Proteomes" id="UP000327000">
    <property type="component" value="Unassembled WGS sequence"/>
</dbReference>
<keyword evidence="6" id="KW-1185">Reference proteome</keyword>
<comment type="caution">
    <text evidence="5">The sequence shown here is derived from an EMBL/GenBank/DDBJ whole genome shotgun (WGS) entry which is preliminary data.</text>
</comment>
<feature type="domain" description="Helicase C-terminal" evidence="4">
    <location>
        <begin position="839"/>
        <end position="992"/>
    </location>
</feature>
<sequence length="1028" mass="108030">MAFWGTPDPVAEAAALGLPAAAGTAGPRLPSLATLPTLLPHRGSLVDVDVPALLVPVGEAVGALAALATGTTTGIATGTTTGTGTGTEDDAENAAEVSAPDRPLGHSVHAWAVAARLALEHVTAGHLVPVLREAGEGLVRAHWRAATDGDPRLAALAAALPAAAHALRVHAPAPMDPPSAPAPAGTDAPPTPTRVWSAPALLSAFCDAVADACARAAAPAAAPTATPPTWTTALVTAPASPALPTPTAPTPGLLADWALAGSGDRAAVRLLLRLGTPAGPDALWPLSFHLEAVDEPGALVSAHRVWETGSAPLSLGGRVLDGPQEALVEGLGRAARVFRPLAACLEESRPTRVLLNPFQAARLFGDTATALRTAGIGLTVPDELSGDEPDSKDPTDRKSGNALLPRLRVGTRRTTRGKSGKSTTPHPRTVTYRWEAVVGDEVVTPDEVALLASRGEPLAPWRNTWVRLDPDRIGELAALVGTSGRLSTAEALAIALCGHHHTEEFGDVAAVADGSVADLVGRLREAGGRTEPDLTGVRADLRDYQRRGVAWLQSLTDLGFGALLADDMGLGKTLQTIALLAGRTGDRPRLVVCPTSVVSNWERELARFAPGLTVVRHHGARRATEPAAFPPGAVVVTSYALLRLDTELLASVGWDLVVLDEAQQIKNHTAQTARAALRLEARARVALTGTPVENRLSELWSIAHFANPGLLGSHRRFRERFAGPIERDGDREAAERLRAVVSPFVLRRMKSAVVDELPAKLESTVPCDLTAEQTRLYRAAVADALDGDDGLGAGVRRQGNVLRLLTHLKQICNHPVQYLGEDPASDNALAGRSGKLMRATEMLGEAVAAGDRALVFTQYRVMGELLARHLAAELGLDDVPFLHGGTPAERRDAMVDAFQHDDTASPLLIVSLKAGGFGLNLTRASHVLHYDRWWNPAVEDQATDRAHRIGQTKTVHVHKLVTADTFEERVDALLESKRSLADSVVGTSETWLSELDDDALRALVRLADSEESTSAGAPTPPAATGETV</sequence>
<gene>
    <name evidence="5" type="ORF">FRZ00_05180</name>
</gene>
<dbReference type="InterPro" id="IPR022138">
    <property type="entry name" value="DUF3670"/>
</dbReference>
<dbReference type="PROSITE" id="PS51192">
    <property type="entry name" value="HELICASE_ATP_BIND_1"/>
    <property type="match status" value="1"/>
</dbReference>
<dbReference type="Gene3D" id="3.40.50.10810">
    <property type="entry name" value="Tandem AAA-ATPase domain"/>
    <property type="match status" value="1"/>
</dbReference>
<dbReference type="InterPro" id="IPR049730">
    <property type="entry name" value="SNF2/RAD54-like_C"/>
</dbReference>
<feature type="region of interest" description="Disordered" evidence="2">
    <location>
        <begin position="1008"/>
        <end position="1028"/>
    </location>
</feature>
<dbReference type="Pfam" id="PF00271">
    <property type="entry name" value="Helicase_C"/>
    <property type="match status" value="1"/>
</dbReference>
<evidence type="ECO:0000259" key="4">
    <source>
        <dbReference type="PROSITE" id="PS51194"/>
    </source>
</evidence>
<reference evidence="5 6" key="1">
    <citation type="journal article" date="2019" name="Microb. Cell Fact.">
        <title>Exploring novel herbicidin analogues by transcriptional regulator overexpression and MS/MS molecular networking.</title>
        <authorList>
            <person name="Shi Y."/>
            <person name="Gu R."/>
            <person name="Li Y."/>
            <person name="Wang X."/>
            <person name="Ren W."/>
            <person name="Li X."/>
            <person name="Wang L."/>
            <person name="Xie Y."/>
            <person name="Hong B."/>
        </authorList>
    </citation>
    <scope>NUCLEOTIDE SEQUENCE [LARGE SCALE GENOMIC DNA]</scope>
    <source>
        <strain evidence="5 6">US-43</strain>
    </source>
</reference>
<evidence type="ECO:0000259" key="3">
    <source>
        <dbReference type="PROSITE" id="PS51192"/>
    </source>
</evidence>
<protein>
    <submittedName>
        <fullName evidence="5">DEAD/DEAH box helicase</fullName>
    </submittedName>
</protein>
<dbReference type="PROSITE" id="PS51194">
    <property type="entry name" value="HELICASE_CTER"/>
    <property type="match status" value="1"/>
</dbReference>
<dbReference type="GO" id="GO:0016787">
    <property type="term" value="F:hydrolase activity"/>
    <property type="evidence" value="ECO:0007669"/>
    <property type="project" value="UniProtKB-KW"/>
</dbReference>